<accession>A0A451GHD4</accession>
<dbReference type="PANTHER" id="PTHR43297">
    <property type="entry name" value="OLIGOPEPTIDE TRANSPORT ATP-BINDING PROTEIN APPD"/>
    <property type="match status" value="1"/>
</dbReference>
<dbReference type="InterPro" id="IPR003439">
    <property type="entry name" value="ABC_transporter-like_ATP-bd"/>
</dbReference>
<evidence type="ECO:0000256" key="3">
    <source>
        <dbReference type="ARBA" id="ARBA00022448"/>
    </source>
</evidence>
<dbReference type="RefSeq" id="WP_128490606.1">
    <property type="nucleotide sequence ID" value="NZ_JBHLXB010000089.1"/>
</dbReference>
<evidence type="ECO:0000256" key="1">
    <source>
        <dbReference type="ARBA" id="ARBA00004417"/>
    </source>
</evidence>
<name>A0A451GHD4_9RHOB</name>
<evidence type="ECO:0000256" key="5">
    <source>
        <dbReference type="ARBA" id="ARBA00022741"/>
    </source>
</evidence>
<dbReference type="InterPro" id="IPR013563">
    <property type="entry name" value="Oligopep_ABC_C"/>
</dbReference>
<dbReference type="SMART" id="SM00382">
    <property type="entry name" value="AAA"/>
    <property type="match status" value="1"/>
</dbReference>
<keyword evidence="5" id="KW-0547">Nucleotide-binding</keyword>
<dbReference type="GO" id="GO:0055085">
    <property type="term" value="P:transmembrane transport"/>
    <property type="evidence" value="ECO:0007669"/>
    <property type="project" value="UniProtKB-ARBA"/>
</dbReference>
<evidence type="ECO:0000259" key="8">
    <source>
        <dbReference type="PROSITE" id="PS50893"/>
    </source>
</evidence>
<dbReference type="Pfam" id="PF00005">
    <property type="entry name" value="ABC_tran"/>
    <property type="match status" value="1"/>
</dbReference>
<evidence type="ECO:0000256" key="2">
    <source>
        <dbReference type="ARBA" id="ARBA00005417"/>
    </source>
</evidence>
<protein>
    <submittedName>
        <fullName evidence="9">ABC transporter ATP-binding protein</fullName>
    </submittedName>
</protein>
<dbReference type="GO" id="GO:0005886">
    <property type="term" value="C:plasma membrane"/>
    <property type="evidence" value="ECO:0007669"/>
    <property type="project" value="UniProtKB-SubCell"/>
</dbReference>
<dbReference type="SUPFAM" id="SSF52540">
    <property type="entry name" value="P-loop containing nucleoside triphosphate hydrolases"/>
    <property type="match status" value="1"/>
</dbReference>
<dbReference type="CDD" id="cd03257">
    <property type="entry name" value="ABC_NikE_OppD_transporters"/>
    <property type="match status" value="1"/>
</dbReference>
<dbReference type="AlphaFoldDB" id="A0A451GHD4"/>
<keyword evidence="10" id="KW-1185">Reference proteome</keyword>
<comment type="subcellular location">
    <subcellularLocation>
        <location evidence="1">Cell inner membrane</location>
        <topology evidence="1">Peripheral membrane protein</topology>
    </subcellularLocation>
</comment>
<dbReference type="PROSITE" id="PS50893">
    <property type="entry name" value="ABC_TRANSPORTER_2"/>
    <property type="match status" value="1"/>
</dbReference>
<evidence type="ECO:0000256" key="6">
    <source>
        <dbReference type="ARBA" id="ARBA00022840"/>
    </source>
</evidence>
<evidence type="ECO:0000313" key="9">
    <source>
        <dbReference type="EMBL" id="RWY37668.1"/>
    </source>
</evidence>
<dbReference type="Gene3D" id="3.40.50.300">
    <property type="entry name" value="P-loop containing nucleotide triphosphate hydrolases"/>
    <property type="match status" value="1"/>
</dbReference>
<keyword evidence="3" id="KW-0813">Transport</keyword>
<comment type="caution">
    <text evidence="9">The sequence shown here is derived from an EMBL/GenBank/DDBJ whole genome shotgun (WGS) entry which is preliminary data.</text>
</comment>
<dbReference type="Pfam" id="PF08352">
    <property type="entry name" value="oligo_HPY"/>
    <property type="match status" value="1"/>
</dbReference>
<dbReference type="GO" id="GO:0005524">
    <property type="term" value="F:ATP binding"/>
    <property type="evidence" value="ECO:0007669"/>
    <property type="project" value="UniProtKB-KW"/>
</dbReference>
<dbReference type="OrthoDB" id="9802264at2"/>
<dbReference type="InterPro" id="IPR003593">
    <property type="entry name" value="AAA+_ATPase"/>
</dbReference>
<keyword evidence="4" id="KW-1003">Cell membrane</keyword>
<dbReference type="FunFam" id="3.40.50.300:FF:000016">
    <property type="entry name" value="Oligopeptide ABC transporter ATP-binding component"/>
    <property type="match status" value="1"/>
</dbReference>
<dbReference type="GO" id="GO:0016887">
    <property type="term" value="F:ATP hydrolysis activity"/>
    <property type="evidence" value="ECO:0007669"/>
    <property type="project" value="InterPro"/>
</dbReference>
<evidence type="ECO:0000256" key="7">
    <source>
        <dbReference type="ARBA" id="ARBA00023136"/>
    </source>
</evidence>
<keyword evidence="6 9" id="KW-0067">ATP-binding</keyword>
<feature type="domain" description="ABC transporter" evidence="8">
    <location>
        <begin position="8"/>
        <end position="259"/>
    </location>
</feature>
<dbReference type="EMBL" id="SBLC01000041">
    <property type="protein sequence ID" value="RWY37668.1"/>
    <property type="molecule type" value="Genomic_DNA"/>
</dbReference>
<dbReference type="PANTHER" id="PTHR43297:SF2">
    <property type="entry name" value="DIPEPTIDE TRANSPORT ATP-BINDING PROTEIN DPPD"/>
    <property type="match status" value="1"/>
</dbReference>
<reference evidence="9 10" key="1">
    <citation type="journal article" date="2015" name="Int. J. Syst. Evol. Microbiol.">
        <title>Gemmobacter intermedius sp. nov., isolated from a white stork (Ciconia ciconia).</title>
        <authorList>
            <person name="Kampfer P."/>
            <person name="Jerzak L."/>
            <person name="Wilharm G."/>
            <person name="Golke J."/>
            <person name="Busse H.J."/>
            <person name="Glaeser S.P."/>
        </authorList>
    </citation>
    <scope>NUCLEOTIDE SEQUENCE [LARGE SCALE GENOMIC DNA]</scope>
    <source>
        <strain evidence="9 10">119/4</strain>
    </source>
</reference>
<comment type="similarity">
    <text evidence="2">Belongs to the ABC transporter superfamily.</text>
</comment>
<organism evidence="9 10">
    <name type="scientific">Falsigemmobacter intermedius</name>
    <dbReference type="NCBI Taxonomy" id="1553448"/>
    <lineage>
        <taxon>Bacteria</taxon>
        <taxon>Pseudomonadati</taxon>
        <taxon>Pseudomonadota</taxon>
        <taxon>Alphaproteobacteria</taxon>
        <taxon>Rhodobacterales</taxon>
        <taxon>Paracoccaceae</taxon>
        <taxon>Falsigemmobacter</taxon>
    </lineage>
</organism>
<dbReference type="GO" id="GO:0015833">
    <property type="term" value="P:peptide transport"/>
    <property type="evidence" value="ECO:0007669"/>
    <property type="project" value="InterPro"/>
</dbReference>
<sequence>MSQDTPRIEVRNLVTLIDTPRGVVEPVSGITLSVAPGETLGIVGETGSGKSVFVRSLMGLMPPGARYGQGSQVRIGPHEMTRLSPGQLRNIWGREIGLIPQDPATSLNPVRRIGAQLMDCILRDPNIAPSQRRARAVELLSLVGISDPERRLEVYPHQMSGGMRQRVLIAIAIALSPGVLIADEPTTALDVTIQRQVLDLIQRLQEEVQTSVLLVSHDLAVVAGRSHRVGVMYSGRLVELLDTASLLAGPRHPYTRGLLNSQAHHAPAREDLPTIPGEPPDIRNRPPGCPFAPRCPRASALCQARMPEFTPLSPQGATGFACHHPFEAGAQTSAAPVLRSVS</sequence>
<dbReference type="InterPro" id="IPR017871">
    <property type="entry name" value="ABC_transporter-like_CS"/>
</dbReference>
<dbReference type="InterPro" id="IPR050388">
    <property type="entry name" value="ABC_Ni/Peptide_Import"/>
</dbReference>
<gene>
    <name evidence="9" type="ORF">EP867_16695</name>
</gene>
<dbReference type="PROSITE" id="PS00211">
    <property type="entry name" value="ABC_TRANSPORTER_1"/>
    <property type="match status" value="1"/>
</dbReference>
<evidence type="ECO:0000313" key="10">
    <source>
        <dbReference type="Proteomes" id="UP000287168"/>
    </source>
</evidence>
<dbReference type="Proteomes" id="UP000287168">
    <property type="component" value="Unassembled WGS sequence"/>
</dbReference>
<proteinExistence type="inferred from homology"/>
<dbReference type="InterPro" id="IPR027417">
    <property type="entry name" value="P-loop_NTPase"/>
</dbReference>
<keyword evidence="7" id="KW-0472">Membrane</keyword>
<dbReference type="NCBIfam" id="TIGR01727">
    <property type="entry name" value="oligo_HPY"/>
    <property type="match status" value="1"/>
</dbReference>
<evidence type="ECO:0000256" key="4">
    <source>
        <dbReference type="ARBA" id="ARBA00022475"/>
    </source>
</evidence>